<accession>A0AAD1ETA4</accession>
<gene>
    <name evidence="1" type="ORF">LBCZ_1582</name>
</gene>
<evidence type="ECO:0008006" key="3">
    <source>
        <dbReference type="Google" id="ProtNLM"/>
    </source>
</evidence>
<evidence type="ECO:0000313" key="2">
    <source>
        <dbReference type="Proteomes" id="UP000015560"/>
    </source>
</evidence>
<name>A0AAD1ETA4_LACCA</name>
<protein>
    <recommendedName>
        <fullName evidence="3">Small secreted protein</fullName>
    </recommendedName>
</protein>
<sequence>MRVSKLRSSFAVWLAAGIISAGTSVLIHHRLYYRTIPNRLLANIKAGFANRGTIENSWIAMYPTTIETPGQHHIRVYTGGLTIRQHHTHQQFEFAVQPDGHLWRLHQLHLVEN</sequence>
<dbReference type="Proteomes" id="UP000015560">
    <property type="component" value="Chromosome"/>
</dbReference>
<proteinExistence type="predicted"/>
<reference evidence="1 2" key="1">
    <citation type="journal article" date="2013" name="PLoS ONE">
        <title>Genomic Adaptation of the Lactobacillus casei Group.</title>
        <authorList>
            <person name="Toh H."/>
            <person name="Oshima K."/>
            <person name="Nakano A."/>
            <person name="Takahata M."/>
            <person name="Murakami M."/>
            <person name="Takaki T."/>
            <person name="Nishiyama H."/>
            <person name="Igimi S."/>
            <person name="Hattori M."/>
            <person name="Morita H."/>
        </authorList>
    </citation>
    <scope>NUCLEOTIDE SEQUENCE [LARGE SCALE GENOMIC DNA]</scope>
    <source>
        <strain evidence="1 2">ATCC 393</strain>
    </source>
</reference>
<dbReference type="AlphaFoldDB" id="A0AAD1ETA4"/>
<evidence type="ECO:0000313" key="1">
    <source>
        <dbReference type="EMBL" id="BAN74750.1"/>
    </source>
</evidence>
<organism evidence="1 2">
    <name type="scientific">Lacticaseibacillus casei DSM 20011 = JCM 1134 = ATCC 393</name>
    <dbReference type="NCBI Taxonomy" id="1423732"/>
    <lineage>
        <taxon>Bacteria</taxon>
        <taxon>Bacillati</taxon>
        <taxon>Bacillota</taxon>
        <taxon>Bacilli</taxon>
        <taxon>Lactobacillales</taxon>
        <taxon>Lactobacillaceae</taxon>
        <taxon>Lacticaseibacillus</taxon>
    </lineage>
</organism>
<dbReference type="RefSeq" id="WP_025013355.1">
    <property type="nucleotide sequence ID" value="NZ_AP012544.1"/>
</dbReference>
<dbReference type="EMBL" id="AP012544">
    <property type="protein sequence ID" value="BAN74750.1"/>
    <property type="molecule type" value="Genomic_DNA"/>
</dbReference>
<dbReference type="GeneID" id="45548864"/>